<dbReference type="Proteomes" id="UP000054270">
    <property type="component" value="Unassembled WGS sequence"/>
</dbReference>
<name>A0A0D2PS47_HYPSF</name>
<dbReference type="AlphaFoldDB" id="A0A0D2PS47"/>
<organism evidence="2 3">
    <name type="scientific">Hypholoma sublateritium (strain FD-334 SS-4)</name>
    <dbReference type="NCBI Taxonomy" id="945553"/>
    <lineage>
        <taxon>Eukaryota</taxon>
        <taxon>Fungi</taxon>
        <taxon>Dikarya</taxon>
        <taxon>Basidiomycota</taxon>
        <taxon>Agaricomycotina</taxon>
        <taxon>Agaricomycetes</taxon>
        <taxon>Agaricomycetidae</taxon>
        <taxon>Agaricales</taxon>
        <taxon>Agaricineae</taxon>
        <taxon>Strophariaceae</taxon>
        <taxon>Hypholoma</taxon>
    </lineage>
</organism>
<evidence type="ECO:0000313" key="2">
    <source>
        <dbReference type="EMBL" id="KJA22625.1"/>
    </source>
</evidence>
<feature type="region of interest" description="Disordered" evidence="1">
    <location>
        <begin position="110"/>
        <end position="193"/>
    </location>
</feature>
<protein>
    <submittedName>
        <fullName evidence="2">Uncharacterized protein</fullName>
    </submittedName>
</protein>
<accession>A0A0D2PS47</accession>
<evidence type="ECO:0000313" key="3">
    <source>
        <dbReference type="Proteomes" id="UP000054270"/>
    </source>
</evidence>
<feature type="compositionally biased region" description="Acidic residues" evidence="1">
    <location>
        <begin position="183"/>
        <end position="193"/>
    </location>
</feature>
<feature type="compositionally biased region" description="Acidic residues" evidence="1">
    <location>
        <begin position="145"/>
        <end position="175"/>
    </location>
</feature>
<gene>
    <name evidence="2" type="ORF">HYPSUDRAFT_66847</name>
</gene>
<evidence type="ECO:0000256" key="1">
    <source>
        <dbReference type="SAM" id="MobiDB-lite"/>
    </source>
</evidence>
<dbReference type="EMBL" id="KN817548">
    <property type="protein sequence ID" value="KJA22625.1"/>
    <property type="molecule type" value="Genomic_DNA"/>
</dbReference>
<feature type="compositionally biased region" description="Basic and acidic residues" evidence="1">
    <location>
        <begin position="110"/>
        <end position="136"/>
    </location>
</feature>
<reference evidence="3" key="1">
    <citation type="submission" date="2014-04" db="EMBL/GenBank/DDBJ databases">
        <title>Evolutionary Origins and Diversification of the Mycorrhizal Mutualists.</title>
        <authorList>
            <consortium name="DOE Joint Genome Institute"/>
            <consortium name="Mycorrhizal Genomics Consortium"/>
            <person name="Kohler A."/>
            <person name="Kuo A."/>
            <person name="Nagy L.G."/>
            <person name="Floudas D."/>
            <person name="Copeland A."/>
            <person name="Barry K.W."/>
            <person name="Cichocki N."/>
            <person name="Veneault-Fourrey C."/>
            <person name="LaButti K."/>
            <person name="Lindquist E.A."/>
            <person name="Lipzen A."/>
            <person name="Lundell T."/>
            <person name="Morin E."/>
            <person name="Murat C."/>
            <person name="Riley R."/>
            <person name="Ohm R."/>
            <person name="Sun H."/>
            <person name="Tunlid A."/>
            <person name="Henrissat B."/>
            <person name="Grigoriev I.V."/>
            <person name="Hibbett D.S."/>
            <person name="Martin F."/>
        </authorList>
    </citation>
    <scope>NUCLEOTIDE SEQUENCE [LARGE SCALE GENOMIC DNA]</scope>
    <source>
        <strain evidence="3">FD-334 SS-4</strain>
    </source>
</reference>
<keyword evidence="3" id="KW-1185">Reference proteome</keyword>
<sequence>MCTLVAKEDFFSLDGVETNCSHGNTEPPERYKVSLIFPFFLQFTIRLHLFQNQPDQQPISKMLFNKTIVSFILVAVASVSDAIPLAPQEAGALVAREPVSVANKVVEFGARRHGSDDSGDRGHDSGDRDSGSREGADDNSVADDGNGDVGDDNGDVADDNGDVGDDNGDVDDVDDDSRKGGDDNGDLDDDRRL</sequence>
<proteinExistence type="predicted"/>